<dbReference type="SMART" id="SM00558">
    <property type="entry name" value="JmjC"/>
    <property type="match status" value="1"/>
</dbReference>
<dbReference type="OrthoDB" id="1667110at2759"/>
<evidence type="ECO:0000256" key="6">
    <source>
        <dbReference type="ARBA" id="ARBA00022833"/>
    </source>
</evidence>
<keyword evidence="9" id="KW-0539">Nucleus</keyword>
<evidence type="ECO:0000256" key="8">
    <source>
        <dbReference type="ARBA" id="ARBA00023004"/>
    </source>
</evidence>
<organism evidence="16 17">
    <name type="scientific">Arabis nemorensis</name>
    <dbReference type="NCBI Taxonomy" id="586526"/>
    <lineage>
        <taxon>Eukaryota</taxon>
        <taxon>Viridiplantae</taxon>
        <taxon>Streptophyta</taxon>
        <taxon>Embryophyta</taxon>
        <taxon>Tracheophyta</taxon>
        <taxon>Spermatophyta</taxon>
        <taxon>Magnoliopsida</taxon>
        <taxon>eudicotyledons</taxon>
        <taxon>Gunneridae</taxon>
        <taxon>Pentapetalae</taxon>
        <taxon>rosids</taxon>
        <taxon>malvids</taxon>
        <taxon>Brassicales</taxon>
        <taxon>Brassicaceae</taxon>
        <taxon>Arabideae</taxon>
        <taxon>Arabis</taxon>
    </lineage>
</organism>
<evidence type="ECO:0000259" key="15">
    <source>
        <dbReference type="PROSITE" id="PS51184"/>
    </source>
</evidence>
<accession>A0A565B587</accession>
<dbReference type="GO" id="GO:0000785">
    <property type="term" value="C:chromatin"/>
    <property type="evidence" value="ECO:0007669"/>
    <property type="project" value="TreeGrafter"/>
</dbReference>
<dbReference type="GO" id="GO:0031490">
    <property type="term" value="F:chromatin DNA binding"/>
    <property type="evidence" value="ECO:0007669"/>
    <property type="project" value="TreeGrafter"/>
</dbReference>
<keyword evidence="17" id="KW-1185">Reference proteome</keyword>
<dbReference type="Gene3D" id="2.60.120.650">
    <property type="entry name" value="Cupin"/>
    <property type="match status" value="1"/>
</dbReference>
<evidence type="ECO:0000256" key="7">
    <source>
        <dbReference type="ARBA" id="ARBA00023002"/>
    </source>
</evidence>
<feature type="region of interest" description="Disordered" evidence="13">
    <location>
        <begin position="877"/>
        <end position="906"/>
    </location>
</feature>
<evidence type="ECO:0000256" key="1">
    <source>
        <dbReference type="ARBA" id="ARBA00001954"/>
    </source>
</evidence>
<evidence type="ECO:0000256" key="3">
    <source>
        <dbReference type="ARBA" id="ARBA00006801"/>
    </source>
</evidence>
<comment type="caution">
    <text evidence="16">The sequence shown here is derived from an EMBL/GenBank/DDBJ whole genome shotgun (WGS) entry which is preliminary data.</text>
</comment>
<dbReference type="GO" id="GO:0008270">
    <property type="term" value="F:zinc ion binding"/>
    <property type="evidence" value="ECO:0007669"/>
    <property type="project" value="UniProtKB-KW"/>
</dbReference>
<dbReference type="Proteomes" id="UP000489600">
    <property type="component" value="Unassembled WGS sequence"/>
</dbReference>
<feature type="region of interest" description="Disordered" evidence="13">
    <location>
        <begin position="1"/>
        <end position="99"/>
    </location>
</feature>
<evidence type="ECO:0000256" key="2">
    <source>
        <dbReference type="ARBA" id="ARBA00004123"/>
    </source>
</evidence>
<sequence>MDPAEESEVRAEEETVVRVEEKGEVLIEGEGEVRVEEEEGKAKVEEESEVKAEEEGRVLVDEENGAQDEEEEGETKAGEEVGSKVEEEGNGRVGCNRPKRACSRNVNYAAIFNCFEEPKMKRVKKIGKKKRASATTTGEASGSKAKRKKKEENDSEVPVTLNKKQMSTVVVNGDKDNQIQKDNGDNWESNMCHQCQRNDKGRVVRCLNCKRKRYCIPCLNTWYPHIKEEAKIAEKCPFCWNTCNCRSCLRLDTKMEGINSDLKVSKDEKIQCSKYILQKLLPHLKEIDNDQIAEKKVEAEISGLDLEKVKPQNAKCPKDERVYCDNCQTAIFDLHRRCSSCGSDMCLICCLEIRKGKLQTCHEDVSWNFINRGFEYLHGGRGKKVDMTDDKLNSKDSKKHPSGWKANEAGIITCYCGAGELKLKRMLPDGMVSNLVKRVEEANEANMLLDLPEMAMERCPCFNSEGHIDMDYSKSLKAACREGSEDNFLYCPNVKDVQQDDLKHFQHHWVKGEPVIVKDVLSATSGLSWEPMVMYRGCRQITNTKHESLLEVNATDCLDCCEGTVNLHEFFLGYTKGRFDRKGWPHILKLKDWPPSKTFKENLPRHCEEFLCSLPLKQYTHPRSGPLNIAVKLPDNCLKPDMGPKTYVAYGFAQEYGRGDSVTKLHCDMSDAVNVLTHISEVPIDPKKQPQIEELKKAHAEQDLKELYSSVPNYEEKMKSLENTNEEEVGEDDGALWDIFRREDVPKLEEYLQKHYKEFRHFFCCPVSKVVHPIHDQTFYLTRYHITKLKEEFGIEPWTFVQKVGDAVLIPVGCPHQVRNLKSCTKVALDFVSPENVGECFRLTKEYRLLPPNHHSKEDKLQIKKMVVSAVEEALNDLSGKESRGPEEKKKAPVARKKATTSKSKN</sequence>
<proteinExistence type="inferred from homology"/>
<reference evidence="16" key="1">
    <citation type="submission" date="2019-07" db="EMBL/GenBank/DDBJ databases">
        <authorList>
            <person name="Dittberner H."/>
        </authorList>
    </citation>
    <scope>NUCLEOTIDE SEQUENCE [LARGE SCALE GENOMIC DNA]</scope>
</reference>
<feature type="compositionally biased region" description="Basic and acidic residues" evidence="13">
    <location>
        <begin position="7"/>
        <end position="25"/>
    </location>
</feature>
<evidence type="ECO:0000313" key="16">
    <source>
        <dbReference type="EMBL" id="VVA96838.1"/>
    </source>
</evidence>
<dbReference type="FunFam" id="2.60.120.650:FF:000026">
    <property type="entry name" value="Transcription factor jumonji domain-containing protein"/>
    <property type="match status" value="1"/>
</dbReference>
<name>A0A565B587_9BRAS</name>
<evidence type="ECO:0008006" key="18">
    <source>
        <dbReference type="Google" id="ProtNLM"/>
    </source>
</evidence>
<comment type="cofactor">
    <cofactor evidence="1">
        <name>Fe(2+)</name>
        <dbReference type="ChEBI" id="CHEBI:29033"/>
    </cofactor>
</comment>
<comment type="similarity">
    <text evidence="3">Belongs to the JARID1 histone demethylase family.</text>
</comment>
<evidence type="ECO:0000256" key="12">
    <source>
        <dbReference type="SAM" id="Coils"/>
    </source>
</evidence>
<feature type="domain" description="JmjC" evidence="15">
    <location>
        <begin position="622"/>
        <end position="848"/>
    </location>
</feature>
<comment type="subcellular location">
    <subcellularLocation>
        <location evidence="2">Nucleus</location>
    </subcellularLocation>
</comment>
<dbReference type="GO" id="GO:0000118">
    <property type="term" value="C:histone deacetylase complex"/>
    <property type="evidence" value="ECO:0007669"/>
    <property type="project" value="TreeGrafter"/>
</dbReference>
<evidence type="ECO:0000256" key="9">
    <source>
        <dbReference type="ARBA" id="ARBA00023242"/>
    </source>
</evidence>
<evidence type="ECO:0000256" key="10">
    <source>
        <dbReference type="ARBA" id="ARBA00060112"/>
    </source>
</evidence>
<feature type="compositionally biased region" description="Acidic residues" evidence="13">
    <location>
        <begin position="61"/>
        <end position="73"/>
    </location>
</feature>
<keyword evidence="5 11" id="KW-0863">Zinc-finger</keyword>
<dbReference type="AlphaFoldDB" id="A0A565B587"/>
<keyword evidence="12" id="KW-0175">Coiled coil</keyword>
<dbReference type="InterPro" id="IPR045109">
    <property type="entry name" value="LSDs-like"/>
</dbReference>
<feature type="compositionally biased region" description="Basic residues" evidence="13">
    <location>
        <begin position="892"/>
        <end position="906"/>
    </location>
</feature>
<keyword evidence="4" id="KW-0479">Metal-binding</keyword>
<feature type="domain" description="RING-type" evidence="14">
    <location>
        <begin position="192"/>
        <end position="239"/>
    </location>
</feature>
<keyword evidence="6" id="KW-0862">Zinc</keyword>
<evidence type="ECO:0000256" key="13">
    <source>
        <dbReference type="SAM" id="MobiDB-lite"/>
    </source>
</evidence>
<feature type="compositionally biased region" description="Basic and acidic residues" evidence="13">
    <location>
        <begin position="879"/>
        <end position="891"/>
    </location>
</feature>
<dbReference type="PROSITE" id="PS50089">
    <property type="entry name" value="ZF_RING_2"/>
    <property type="match status" value="1"/>
</dbReference>
<dbReference type="Pfam" id="PF02373">
    <property type="entry name" value="JmjC"/>
    <property type="match status" value="1"/>
</dbReference>
<gene>
    <name evidence="16" type="ORF">ANE_LOCUS7283</name>
</gene>
<dbReference type="SUPFAM" id="SSF51197">
    <property type="entry name" value="Clavaminate synthase-like"/>
    <property type="match status" value="1"/>
</dbReference>
<feature type="compositionally biased region" description="Basic and acidic residues" evidence="13">
    <location>
        <begin position="40"/>
        <end position="60"/>
    </location>
</feature>
<dbReference type="InterPro" id="IPR001841">
    <property type="entry name" value="Znf_RING"/>
</dbReference>
<dbReference type="GO" id="GO:0016491">
    <property type="term" value="F:oxidoreductase activity"/>
    <property type="evidence" value="ECO:0007669"/>
    <property type="project" value="UniProtKB-KW"/>
</dbReference>
<protein>
    <recommendedName>
        <fullName evidence="18">JmjC domain-containing protein</fullName>
    </recommendedName>
</protein>
<feature type="region of interest" description="Disordered" evidence="13">
    <location>
        <begin position="125"/>
        <end position="160"/>
    </location>
</feature>
<evidence type="ECO:0000259" key="14">
    <source>
        <dbReference type="PROSITE" id="PS50089"/>
    </source>
</evidence>
<dbReference type="PROSITE" id="PS51184">
    <property type="entry name" value="JMJC"/>
    <property type="match status" value="1"/>
</dbReference>
<evidence type="ECO:0000256" key="11">
    <source>
        <dbReference type="PROSITE-ProRule" id="PRU00175"/>
    </source>
</evidence>
<dbReference type="GO" id="GO:0003712">
    <property type="term" value="F:transcription coregulator activity"/>
    <property type="evidence" value="ECO:0007669"/>
    <property type="project" value="TreeGrafter"/>
</dbReference>
<feature type="compositionally biased region" description="Basic and acidic residues" evidence="13">
    <location>
        <begin position="74"/>
        <end position="90"/>
    </location>
</feature>
<dbReference type="PANTHER" id="PTHR12549:SF11">
    <property type="entry name" value="LYSINE-SPECIFIC DEMETHYLASE JMJ25"/>
    <property type="match status" value="1"/>
</dbReference>
<keyword evidence="7" id="KW-0560">Oxidoreductase</keyword>
<dbReference type="InterPro" id="IPR003347">
    <property type="entry name" value="JmjC_dom"/>
</dbReference>
<dbReference type="GO" id="GO:0006357">
    <property type="term" value="P:regulation of transcription by RNA polymerase II"/>
    <property type="evidence" value="ECO:0007669"/>
    <property type="project" value="TreeGrafter"/>
</dbReference>
<keyword evidence="8" id="KW-0408">Iron</keyword>
<dbReference type="PANTHER" id="PTHR12549">
    <property type="entry name" value="JMJC DOMAIN-CONTAINING HISTONE DEMETHYLATION PROTEIN"/>
    <property type="match status" value="1"/>
</dbReference>
<dbReference type="EMBL" id="CABITT030000003">
    <property type="protein sequence ID" value="VVA96838.1"/>
    <property type="molecule type" value="Genomic_DNA"/>
</dbReference>
<feature type="coiled-coil region" evidence="12">
    <location>
        <begin position="697"/>
        <end position="731"/>
    </location>
</feature>
<feature type="compositionally biased region" description="Acidic residues" evidence="13">
    <location>
        <begin position="27"/>
        <end position="39"/>
    </location>
</feature>
<comment type="function">
    <text evidence="10">May function as histone H3 lysine demethylase and be involved in regulation of gene expression.</text>
</comment>
<dbReference type="GO" id="GO:0032454">
    <property type="term" value="F:histone H3K9 demethylase activity"/>
    <property type="evidence" value="ECO:0007669"/>
    <property type="project" value="InterPro"/>
</dbReference>
<evidence type="ECO:0000256" key="5">
    <source>
        <dbReference type="ARBA" id="ARBA00022771"/>
    </source>
</evidence>
<evidence type="ECO:0000313" key="17">
    <source>
        <dbReference type="Proteomes" id="UP000489600"/>
    </source>
</evidence>
<evidence type="ECO:0000256" key="4">
    <source>
        <dbReference type="ARBA" id="ARBA00022723"/>
    </source>
</evidence>